<dbReference type="SUPFAM" id="SSF50494">
    <property type="entry name" value="Trypsin-like serine proteases"/>
    <property type="match status" value="1"/>
</dbReference>
<dbReference type="PRINTS" id="PR00834">
    <property type="entry name" value="PROTEASES2C"/>
</dbReference>
<dbReference type="InterPro" id="IPR044925">
    <property type="entry name" value="His-Me_finger_sf"/>
</dbReference>
<dbReference type="Gene3D" id="3.40.570.10">
    <property type="entry name" value="Extracellular Endonuclease, subunit A"/>
    <property type="match status" value="1"/>
</dbReference>
<name>A0ABX0UA61_9FLAO</name>
<dbReference type="InterPro" id="IPR018524">
    <property type="entry name" value="DNA/RNA_endonuclease_AS"/>
</dbReference>
<dbReference type="SUPFAM" id="SSF54060">
    <property type="entry name" value="His-Me finger endonucleases"/>
    <property type="match status" value="1"/>
</dbReference>
<keyword evidence="4" id="KW-0479">Metal-binding</keyword>
<feature type="domain" description="ENPP1-3/EXOG-like endonuclease/phosphodiesterase" evidence="8">
    <location>
        <begin position="263"/>
        <end position="455"/>
    </location>
</feature>
<dbReference type="PANTHER" id="PTHR13966:SF5">
    <property type="entry name" value="ENDONUCLEASE G, MITOCHONDRIAL"/>
    <property type="match status" value="1"/>
</dbReference>
<dbReference type="EMBL" id="JAASQL010000001">
    <property type="protein sequence ID" value="NIJ45138.1"/>
    <property type="molecule type" value="Genomic_DNA"/>
</dbReference>
<keyword evidence="5 10" id="KW-0255">Endonuclease</keyword>
<keyword evidence="7" id="KW-0460">Magnesium</keyword>
<dbReference type="InterPro" id="IPR020821">
    <property type="entry name" value="ENPP1-3/EXOG-like_nuc-like"/>
</dbReference>
<evidence type="ECO:0000256" key="6">
    <source>
        <dbReference type="ARBA" id="ARBA00022801"/>
    </source>
</evidence>
<feature type="domain" description="DNA/RNA non-specific endonuclease/pyrophosphatase/phosphodiesterase" evidence="9">
    <location>
        <begin position="262"/>
        <end position="452"/>
    </location>
</feature>
<protein>
    <submittedName>
        <fullName evidence="10">DNA/RNA endonuclease G (NUC1)</fullName>
    </submittedName>
</protein>
<keyword evidence="11" id="KW-1185">Reference proteome</keyword>
<reference evidence="10 11" key="1">
    <citation type="submission" date="2020-03" db="EMBL/GenBank/DDBJ databases">
        <title>Genomic Encyclopedia of Type Strains, Phase IV (KMG-IV): sequencing the most valuable type-strain genomes for metagenomic binning, comparative biology and taxonomic classification.</title>
        <authorList>
            <person name="Goeker M."/>
        </authorList>
    </citation>
    <scope>NUCLEOTIDE SEQUENCE [LARGE SCALE GENOMIC DNA]</scope>
    <source>
        <strain evidence="10 11">DSM 101599</strain>
    </source>
</reference>
<evidence type="ECO:0000256" key="2">
    <source>
        <dbReference type="ARBA" id="ARBA00010052"/>
    </source>
</evidence>
<dbReference type="InterPro" id="IPR001604">
    <property type="entry name" value="Endo_G_ENPP1-like_dom"/>
</dbReference>
<evidence type="ECO:0000256" key="4">
    <source>
        <dbReference type="ARBA" id="ARBA00022723"/>
    </source>
</evidence>
<gene>
    <name evidence="10" type="ORF">FHR24_001577</name>
</gene>
<evidence type="ECO:0000256" key="7">
    <source>
        <dbReference type="ARBA" id="ARBA00022842"/>
    </source>
</evidence>
<dbReference type="Pfam" id="PF01223">
    <property type="entry name" value="Endonuclease_NS"/>
    <property type="match status" value="1"/>
</dbReference>
<organism evidence="10 11">
    <name type="scientific">Wenyingzhuangia heitensis</name>
    <dbReference type="NCBI Taxonomy" id="1487859"/>
    <lineage>
        <taxon>Bacteria</taxon>
        <taxon>Pseudomonadati</taxon>
        <taxon>Bacteroidota</taxon>
        <taxon>Flavobacteriia</taxon>
        <taxon>Flavobacteriales</taxon>
        <taxon>Flavobacteriaceae</taxon>
        <taxon>Wenyingzhuangia</taxon>
    </lineage>
</organism>
<dbReference type="SMART" id="SM00477">
    <property type="entry name" value="NUC"/>
    <property type="match status" value="1"/>
</dbReference>
<dbReference type="InterPro" id="IPR044929">
    <property type="entry name" value="DNA/RNA_non-sp_Endonuclease_sf"/>
</dbReference>
<dbReference type="RefSeq" id="WP_167186430.1">
    <property type="nucleotide sequence ID" value="NZ_JAASQL010000001.1"/>
</dbReference>
<evidence type="ECO:0000313" key="10">
    <source>
        <dbReference type="EMBL" id="NIJ45138.1"/>
    </source>
</evidence>
<dbReference type="PROSITE" id="PS51257">
    <property type="entry name" value="PROKAR_LIPOPROTEIN"/>
    <property type="match status" value="1"/>
</dbReference>
<dbReference type="InterPro" id="IPR009003">
    <property type="entry name" value="Peptidase_S1_PA"/>
</dbReference>
<dbReference type="Pfam" id="PF13365">
    <property type="entry name" value="Trypsin_2"/>
    <property type="match status" value="1"/>
</dbReference>
<keyword evidence="3" id="KW-0540">Nuclease</keyword>
<keyword evidence="6" id="KW-0378">Hydrolase</keyword>
<dbReference type="GO" id="GO:0004519">
    <property type="term" value="F:endonuclease activity"/>
    <property type="evidence" value="ECO:0007669"/>
    <property type="project" value="UniProtKB-KW"/>
</dbReference>
<evidence type="ECO:0000259" key="9">
    <source>
        <dbReference type="SMART" id="SM00892"/>
    </source>
</evidence>
<dbReference type="InterPro" id="IPR040255">
    <property type="entry name" value="Non-specific_endonuclease"/>
</dbReference>
<dbReference type="InterPro" id="IPR043504">
    <property type="entry name" value="Peptidase_S1_PA_chymotrypsin"/>
</dbReference>
<comment type="similarity">
    <text evidence="2">Belongs to the DNA/RNA non-specific endonuclease family.</text>
</comment>
<evidence type="ECO:0000256" key="1">
    <source>
        <dbReference type="ARBA" id="ARBA00001946"/>
    </source>
</evidence>
<dbReference type="Proteomes" id="UP000745859">
    <property type="component" value="Unassembled WGS sequence"/>
</dbReference>
<accession>A0ABX0UA61</accession>
<evidence type="ECO:0000313" key="11">
    <source>
        <dbReference type="Proteomes" id="UP000745859"/>
    </source>
</evidence>
<dbReference type="SMART" id="SM00892">
    <property type="entry name" value="Endonuclease_NS"/>
    <property type="match status" value="1"/>
</dbReference>
<dbReference type="Gene3D" id="2.40.10.10">
    <property type="entry name" value="Trypsin-like serine proteases"/>
    <property type="match status" value="2"/>
</dbReference>
<comment type="caution">
    <text evidence="10">The sequence shown here is derived from an EMBL/GenBank/DDBJ whole genome shotgun (WGS) entry which is preliminary data.</text>
</comment>
<comment type="cofactor">
    <cofactor evidence="1">
        <name>Mg(2+)</name>
        <dbReference type="ChEBI" id="CHEBI:18420"/>
    </cofactor>
</comment>
<evidence type="ECO:0000256" key="5">
    <source>
        <dbReference type="ARBA" id="ARBA00022759"/>
    </source>
</evidence>
<proteinExistence type="inferred from homology"/>
<dbReference type="PROSITE" id="PS01070">
    <property type="entry name" value="NUCLEASE_NON_SPEC"/>
    <property type="match status" value="1"/>
</dbReference>
<dbReference type="PANTHER" id="PTHR13966">
    <property type="entry name" value="ENDONUCLEASE RELATED"/>
    <property type="match status" value="1"/>
</dbReference>
<dbReference type="InterPro" id="IPR001940">
    <property type="entry name" value="Peptidase_S1C"/>
</dbReference>
<evidence type="ECO:0000256" key="3">
    <source>
        <dbReference type="ARBA" id="ARBA00022722"/>
    </source>
</evidence>
<dbReference type="CDD" id="cd00091">
    <property type="entry name" value="NUC"/>
    <property type="match status" value="1"/>
</dbReference>
<evidence type="ECO:0000259" key="8">
    <source>
        <dbReference type="SMART" id="SM00477"/>
    </source>
</evidence>
<sequence>MINKRIVTFTFLIILTTIVTSCVNCSRSARSKLRNTDENHQIHNTNREKKEVKKQTVNNLPSLFQKLQKSVFMIYGVDSHNEIIQGSGFVIDKSGICITNYHVLKNLNKCKIKLYDGKTYHITEIIQASNQEALDYVIFKINTTFNHSLEISKQNSQIGDDVFAIGSPRGLENTLTKGAISQFRNNKYIQIDATIDHGSSGGPLFNMKGEVIGITTSGIEGSDLNFAIDISKVPIKNIFREKKEKLNITFDNHTSTTGQIIHHSFYTLSYVEKYEQPEWVAYKLIPQYLVKKVERRNRFKIDRAVKTGSATLTDYKGSGYDRGHLAPAGAMSFSSVAMEDSFYMSNMSPQVPGFNRGIWKSLESKVRYWTSSSDSLYVVSGPILKNISKTIGENKVGVPNYYYKVIVKFKNNKTQACAFLLPNKKSNKKLNDYLCTIDEIEELSGIDFNVNFPNSLENELEKKYDFF</sequence>